<evidence type="ECO:0000256" key="2">
    <source>
        <dbReference type="ARBA" id="ARBA00022448"/>
    </source>
</evidence>
<evidence type="ECO:0000256" key="1">
    <source>
        <dbReference type="ARBA" id="ARBA00008520"/>
    </source>
</evidence>
<dbReference type="SUPFAM" id="SSF53850">
    <property type="entry name" value="Periplasmic binding protein-like II"/>
    <property type="match status" value="1"/>
</dbReference>
<feature type="signal peptide" evidence="4">
    <location>
        <begin position="1"/>
        <end position="23"/>
    </location>
</feature>
<name>A0ABV6X4N3_9ACTN</name>
<keyword evidence="3 4" id="KW-0732">Signal</keyword>
<dbReference type="PANTHER" id="PTHR30061">
    <property type="entry name" value="MALTOSE-BINDING PERIPLASMIC PROTEIN"/>
    <property type="match status" value="1"/>
</dbReference>
<comment type="similarity">
    <text evidence="1">Belongs to the bacterial solute-binding protein 1 family.</text>
</comment>
<feature type="chain" id="PRO_5045574764" evidence="4">
    <location>
        <begin position="24"/>
        <end position="432"/>
    </location>
</feature>
<evidence type="ECO:0000256" key="4">
    <source>
        <dbReference type="SAM" id="SignalP"/>
    </source>
</evidence>
<evidence type="ECO:0000256" key="3">
    <source>
        <dbReference type="ARBA" id="ARBA00022729"/>
    </source>
</evidence>
<dbReference type="PROSITE" id="PS51257">
    <property type="entry name" value="PROKAR_LIPOPROTEIN"/>
    <property type="match status" value="1"/>
</dbReference>
<dbReference type="InterPro" id="IPR006059">
    <property type="entry name" value="SBP"/>
</dbReference>
<dbReference type="RefSeq" id="WP_380555002.1">
    <property type="nucleotide sequence ID" value="NZ_JBHEZY010000007.1"/>
</dbReference>
<comment type="caution">
    <text evidence="5">The sequence shown here is derived from an EMBL/GenBank/DDBJ whole genome shotgun (WGS) entry which is preliminary data.</text>
</comment>
<dbReference type="Gene3D" id="3.40.190.10">
    <property type="entry name" value="Periplasmic binding protein-like II"/>
    <property type="match status" value="2"/>
</dbReference>
<dbReference type="EMBL" id="JBHEZY010000007">
    <property type="protein sequence ID" value="MFC1432922.1"/>
    <property type="molecule type" value="Genomic_DNA"/>
</dbReference>
<evidence type="ECO:0000313" key="5">
    <source>
        <dbReference type="EMBL" id="MFC1432922.1"/>
    </source>
</evidence>
<gene>
    <name evidence="5" type="ORF">ACEZDB_19970</name>
</gene>
<proteinExistence type="inferred from homology"/>
<protein>
    <submittedName>
        <fullName evidence="5">Extracellular solute-binding protein</fullName>
    </submittedName>
</protein>
<keyword evidence="2" id="KW-0813">Transport</keyword>
<sequence length="432" mass="45766">MNRRRAFASRHWRTALTTAALMAGVAACGSGGGGAQSDPTSYKGKTLTVWLMAGDNPQSWVDAVTTQFEAAYPGAKLVVQPQQWTGIQSKMTSALAGLTPPDVVEIGNTQTAYYASTGGLLPLDPYRKDLGGADWTPSMDKSTIVGNKQFAAPWFAGNRVVMYNKKLWKAAGLNPPQTMAEWLTDLGKLQHTKGVSSALYLPGQNWYAFDGFLQDAGADILTLKGNQWVGDLDSPAALKAANLFKKLQSYGTAPKDQDEQHPVQATVFAKGDVASMIAMGYEEAPVIAANKSMDGNIGYFPIPGDTAGKPAKTFLGGSNLAVAETSTQRTMALGFLKIALDDENEKAYVKLNGFLPNKASLYSALDGNAYAAAAQKAAPNAGFTPLVRAWANVENPPNPISTLFLTPILEGKDPVAAAKAADAKLTARIKLG</sequence>
<accession>A0ABV6X4N3</accession>
<dbReference type="PANTHER" id="PTHR30061:SF50">
    <property type="entry name" value="MALTOSE_MALTODEXTRIN-BINDING PERIPLASMIC PROTEIN"/>
    <property type="match status" value="1"/>
</dbReference>
<dbReference type="Proteomes" id="UP001592530">
    <property type="component" value="Unassembled WGS sequence"/>
</dbReference>
<evidence type="ECO:0000313" key="6">
    <source>
        <dbReference type="Proteomes" id="UP001592530"/>
    </source>
</evidence>
<organism evidence="5 6">
    <name type="scientific">Streptacidiphilus alkalitolerans</name>
    <dbReference type="NCBI Taxonomy" id="3342712"/>
    <lineage>
        <taxon>Bacteria</taxon>
        <taxon>Bacillati</taxon>
        <taxon>Actinomycetota</taxon>
        <taxon>Actinomycetes</taxon>
        <taxon>Kitasatosporales</taxon>
        <taxon>Streptomycetaceae</taxon>
        <taxon>Streptacidiphilus</taxon>
    </lineage>
</organism>
<dbReference type="Pfam" id="PF01547">
    <property type="entry name" value="SBP_bac_1"/>
    <property type="match status" value="1"/>
</dbReference>
<reference evidence="5 6" key="1">
    <citation type="submission" date="2024-09" db="EMBL/GenBank/DDBJ databases">
        <authorList>
            <person name="Lee S.D."/>
        </authorList>
    </citation>
    <scope>NUCLEOTIDE SEQUENCE [LARGE SCALE GENOMIC DNA]</scope>
    <source>
        <strain evidence="5 6">N1-3</strain>
    </source>
</reference>